<keyword evidence="2 5" id="KW-0677">Repeat</keyword>
<keyword evidence="4 5" id="KW-0804">Transcription</keyword>
<reference evidence="6 7" key="1">
    <citation type="submission" date="2019-02" db="EMBL/GenBank/DDBJ databases">
        <title>Genomic Encyclopedia of Archaeal and Bacterial Type Strains, Phase II (KMG-II): from individual species to whole genera.</title>
        <authorList>
            <person name="Goeker M."/>
        </authorList>
    </citation>
    <scope>NUCLEOTIDE SEQUENCE [LARGE SCALE GENOMIC DNA]</scope>
    <source>
        <strain evidence="6 7">DSM 18328</strain>
    </source>
</reference>
<dbReference type="Pfam" id="PF00352">
    <property type="entry name" value="TBP"/>
    <property type="match status" value="2"/>
</dbReference>
<comment type="function">
    <text evidence="5">General factor that plays a role in the activation of archaeal genes transcribed by RNA polymerase. Binds specifically to the TATA box promoter element which lies close to the position of transcription initiation.</text>
</comment>
<evidence type="ECO:0000256" key="3">
    <source>
        <dbReference type="ARBA" id="ARBA00023125"/>
    </source>
</evidence>
<comment type="similarity">
    <text evidence="1 5">Belongs to the TBP family.</text>
</comment>
<proteinExistence type="inferred from homology"/>
<evidence type="ECO:0000256" key="1">
    <source>
        <dbReference type="ARBA" id="ARBA00005560"/>
    </source>
</evidence>
<protein>
    <recommendedName>
        <fullName evidence="5">TATA-box-binding protein</fullName>
    </recommendedName>
    <alternativeName>
        <fullName evidence="5">Box A-binding protein</fullName>
        <shortName evidence="5">BAP</shortName>
    </alternativeName>
    <alternativeName>
        <fullName evidence="5">TATA sequence-binding protein</fullName>
        <shortName evidence="5">TBP</shortName>
    </alternativeName>
    <alternativeName>
        <fullName evidence="5">TATA-box factor</fullName>
    </alternativeName>
</protein>
<dbReference type="InterPro" id="IPR000814">
    <property type="entry name" value="TBP"/>
</dbReference>
<dbReference type="InterPro" id="IPR012295">
    <property type="entry name" value="TBP_dom_sf"/>
</dbReference>
<dbReference type="HAMAP" id="MF_00408">
    <property type="entry name" value="TATA_bind_prot_arch"/>
    <property type="match status" value="1"/>
</dbReference>
<dbReference type="RefSeq" id="WP_130501921.1">
    <property type="nucleotide sequence ID" value="NZ_SHMP01000010.1"/>
</dbReference>
<dbReference type="Proteomes" id="UP000291097">
    <property type="component" value="Unassembled WGS sequence"/>
</dbReference>
<evidence type="ECO:0000256" key="4">
    <source>
        <dbReference type="ARBA" id="ARBA00023163"/>
    </source>
</evidence>
<dbReference type="EMBL" id="SHMP01000010">
    <property type="protein sequence ID" value="RZV05204.1"/>
    <property type="molecule type" value="Genomic_DNA"/>
</dbReference>
<evidence type="ECO:0000313" key="7">
    <source>
        <dbReference type="Proteomes" id="UP000291097"/>
    </source>
</evidence>
<organism evidence="6 7">
    <name type="scientific">Natrinema hispanicum</name>
    <dbReference type="NCBI Taxonomy" id="392421"/>
    <lineage>
        <taxon>Archaea</taxon>
        <taxon>Methanobacteriati</taxon>
        <taxon>Methanobacteriota</taxon>
        <taxon>Stenosarchaea group</taxon>
        <taxon>Halobacteria</taxon>
        <taxon>Halobacteriales</taxon>
        <taxon>Natrialbaceae</taxon>
        <taxon>Natrinema</taxon>
    </lineage>
</organism>
<keyword evidence="5" id="KW-0805">Transcription regulation</keyword>
<name>A0A482Y328_9EURY</name>
<comment type="caution">
    <text evidence="5">Lacks conserved residue(s) required for the propagation of feature annotation.</text>
</comment>
<dbReference type="SUPFAM" id="SSF55945">
    <property type="entry name" value="TATA-box binding protein-like"/>
    <property type="match status" value="2"/>
</dbReference>
<keyword evidence="3 5" id="KW-0238">DNA-binding</keyword>
<sequence>MDVVNVVGSGSLDVELDLSQLAEDLDSSIADFDPDHYPGVYLRFDDDAPLITIYRTGKYIVTGAESDEEAYRYRDRFLDLLSEMGVIPDSDDLQFKIQNYVVVADLGNEQNLESLAIGLGLEQTEYEPEQFPGLVYRPAGHSCVLLIFASGKAVIAGVTDKEEARDVFADLEDTLNEYGLN</sequence>
<evidence type="ECO:0000313" key="6">
    <source>
        <dbReference type="EMBL" id="RZV05204.1"/>
    </source>
</evidence>
<comment type="caution">
    <text evidence="6">The sequence shown here is derived from an EMBL/GenBank/DDBJ whole genome shotgun (WGS) entry which is preliminary data.</text>
</comment>
<dbReference type="Gene3D" id="3.30.310.10">
    <property type="entry name" value="TATA-Binding Protein"/>
    <property type="match status" value="2"/>
</dbReference>
<gene>
    <name evidence="5" type="primary">tbp</name>
    <name evidence="6" type="ORF">BDK88_4227</name>
</gene>
<dbReference type="NCBIfam" id="NF001593">
    <property type="entry name" value="PRK00394.1-2"/>
    <property type="match status" value="1"/>
</dbReference>
<evidence type="ECO:0000256" key="5">
    <source>
        <dbReference type="HAMAP-Rule" id="MF_00408"/>
    </source>
</evidence>
<dbReference type="GO" id="GO:0003700">
    <property type="term" value="F:DNA-binding transcription factor activity"/>
    <property type="evidence" value="ECO:0007669"/>
    <property type="project" value="UniProtKB-UniRule"/>
</dbReference>
<dbReference type="PRINTS" id="PR00686">
    <property type="entry name" value="TIFACTORIID"/>
</dbReference>
<dbReference type="GO" id="GO:0003677">
    <property type="term" value="F:DNA binding"/>
    <property type="evidence" value="ECO:0007669"/>
    <property type="project" value="UniProtKB-KW"/>
</dbReference>
<evidence type="ECO:0000256" key="2">
    <source>
        <dbReference type="ARBA" id="ARBA00022737"/>
    </source>
</evidence>
<dbReference type="OrthoDB" id="350539at2157"/>
<dbReference type="PANTHER" id="PTHR10126">
    <property type="entry name" value="TATA-BOX BINDING PROTEIN"/>
    <property type="match status" value="1"/>
</dbReference>
<dbReference type="AlphaFoldDB" id="A0A482Y328"/>
<accession>A0A482Y328</accession>
<dbReference type="GO" id="GO:0006352">
    <property type="term" value="P:DNA-templated transcription initiation"/>
    <property type="evidence" value="ECO:0007669"/>
    <property type="project" value="InterPro"/>
</dbReference>